<dbReference type="EMBL" id="OZ034831">
    <property type="protein sequence ID" value="CAL1687869.1"/>
    <property type="molecule type" value="Genomic_DNA"/>
</dbReference>
<sequence length="78" mass="9001">MPGTPMEQDNNVLGKLQSERSPDEPKNESVVREITQTDRLNKKLLVSVLERMKKSDGQFDKFMEDERGNCESHDDSDF</sequence>
<dbReference type="Proteomes" id="UP001497644">
    <property type="component" value="Chromosome 8"/>
</dbReference>
<feature type="compositionally biased region" description="Basic and acidic residues" evidence="1">
    <location>
        <begin position="17"/>
        <end position="34"/>
    </location>
</feature>
<evidence type="ECO:0000256" key="1">
    <source>
        <dbReference type="SAM" id="MobiDB-lite"/>
    </source>
</evidence>
<protein>
    <submittedName>
        <fullName evidence="2">Uncharacterized protein</fullName>
    </submittedName>
</protein>
<dbReference type="AlphaFoldDB" id="A0AAV2P784"/>
<organism evidence="2 3">
    <name type="scientific">Lasius platythorax</name>
    <dbReference type="NCBI Taxonomy" id="488582"/>
    <lineage>
        <taxon>Eukaryota</taxon>
        <taxon>Metazoa</taxon>
        <taxon>Ecdysozoa</taxon>
        <taxon>Arthropoda</taxon>
        <taxon>Hexapoda</taxon>
        <taxon>Insecta</taxon>
        <taxon>Pterygota</taxon>
        <taxon>Neoptera</taxon>
        <taxon>Endopterygota</taxon>
        <taxon>Hymenoptera</taxon>
        <taxon>Apocrita</taxon>
        <taxon>Aculeata</taxon>
        <taxon>Formicoidea</taxon>
        <taxon>Formicidae</taxon>
        <taxon>Formicinae</taxon>
        <taxon>Lasius</taxon>
        <taxon>Lasius</taxon>
    </lineage>
</organism>
<reference evidence="2" key="1">
    <citation type="submission" date="2024-04" db="EMBL/GenBank/DDBJ databases">
        <authorList>
            <consortium name="Molecular Ecology Group"/>
        </authorList>
    </citation>
    <scope>NUCLEOTIDE SEQUENCE</scope>
</reference>
<evidence type="ECO:0000313" key="3">
    <source>
        <dbReference type="Proteomes" id="UP001497644"/>
    </source>
</evidence>
<feature type="region of interest" description="Disordered" evidence="1">
    <location>
        <begin position="1"/>
        <end position="34"/>
    </location>
</feature>
<name>A0AAV2P784_9HYME</name>
<accession>A0AAV2P784</accession>
<proteinExistence type="predicted"/>
<keyword evidence="3" id="KW-1185">Reference proteome</keyword>
<gene>
    <name evidence="2" type="ORF">LPLAT_LOCUS13056</name>
</gene>
<evidence type="ECO:0000313" key="2">
    <source>
        <dbReference type="EMBL" id="CAL1687869.1"/>
    </source>
</evidence>
<feature type="region of interest" description="Disordered" evidence="1">
    <location>
        <begin position="55"/>
        <end position="78"/>
    </location>
</feature>